<accession>A0A974PJH1</accession>
<proteinExistence type="predicted"/>
<feature type="transmembrane region" description="Helical" evidence="1">
    <location>
        <begin position="7"/>
        <end position="28"/>
    </location>
</feature>
<dbReference type="Proteomes" id="UP000595841">
    <property type="component" value="Plasmid unnamed1"/>
</dbReference>
<sequence>MLKWIEGIGGTVVLLVAAFCLGSMLYAIRNKVSGRYLNRYYSVSHKGSGIYELHFSPALGLYYAKPAKYFRLRKEAIATFVAGYPDSMLIAETSTLQEYYAKLGIPAIPVNMGLLQWMGSNAMSYLFILTNLASYRMRSDKEWQFMHLMRRVHQTIPCRYVIVGQIRYKQRSDRE</sequence>
<reference evidence="2 3" key="1">
    <citation type="submission" date="2021-01" db="EMBL/GenBank/DDBJ databases">
        <title>Whole genome sequence of Paenibacillus sonchi LMG 24727 for comparative genomics.</title>
        <authorList>
            <person name="Lee G."/>
            <person name="Kim M.-J."/>
            <person name="Lim K."/>
            <person name="Shin J.-H."/>
        </authorList>
    </citation>
    <scope>NUCLEOTIDE SEQUENCE [LARGE SCALE GENOMIC DNA]</scope>
    <source>
        <strain evidence="2 3">LMG 24727</strain>
        <plasmid evidence="2 3">unnamed1</plasmid>
    </source>
</reference>
<name>A0A974PJH1_9BACL</name>
<gene>
    <name evidence="2" type="ORF">JI735_33720</name>
</gene>
<dbReference type="EMBL" id="CP068596">
    <property type="protein sequence ID" value="QQZ64611.1"/>
    <property type="molecule type" value="Genomic_DNA"/>
</dbReference>
<evidence type="ECO:0000256" key="1">
    <source>
        <dbReference type="SAM" id="Phobius"/>
    </source>
</evidence>
<dbReference type="KEGG" id="pson:JI735_33720"/>
<dbReference type="AlphaFoldDB" id="A0A974PJH1"/>
<geneLocation type="plasmid" evidence="2 3">
    <name>unnamed1</name>
</geneLocation>
<evidence type="ECO:0000313" key="2">
    <source>
        <dbReference type="EMBL" id="QQZ64611.1"/>
    </source>
</evidence>
<organism evidence="2 3">
    <name type="scientific">Paenibacillus sonchi</name>
    <dbReference type="NCBI Taxonomy" id="373687"/>
    <lineage>
        <taxon>Bacteria</taxon>
        <taxon>Bacillati</taxon>
        <taxon>Bacillota</taxon>
        <taxon>Bacilli</taxon>
        <taxon>Bacillales</taxon>
        <taxon>Paenibacillaceae</taxon>
        <taxon>Paenibacillus</taxon>
        <taxon>Paenibacillus sonchi group</taxon>
    </lineage>
</organism>
<evidence type="ECO:0000313" key="3">
    <source>
        <dbReference type="Proteomes" id="UP000595841"/>
    </source>
</evidence>
<keyword evidence="3" id="KW-1185">Reference proteome</keyword>
<keyword evidence="1" id="KW-0812">Transmembrane</keyword>
<keyword evidence="1" id="KW-0472">Membrane</keyword>
<dbReference type="RefSeq" id="WP_039835488.1">
    <property type="nucleotide sequence ID" value="NZ_CP068596.1"/>
</dbReference>
<protein>
    <submittedName>
        <fullName evidence="2">Uncharacterized protein</fullName>
    </submittedName>
</protein>
<keyword evidence="1" id="KW-1133">Transmembrane helix</keyword>
<keyword evidence="2" id="KW-0614">Plasmid</keyword>